<dbReference type="EMBL" id="KN831954">
    <property type="protein sequence ID" value="KIO09493.1"/>
    <property type="molecule type" value="Genomic_DNA"/>
</dbReference>
<evidence type="ECO:0000313" key="2">
    <source>
        <dbReference type="Proteomes" id="UP000054217"/>
    </source>
</evidence>
<proteinExistence type="predicted"/>
<sequence>MLGSVMRSSSATRTRSTELLVSIAAARTTGSLTWLDRVLHGKLFSVENAVTFDPHRKYSDEKPLQVLKRTRCRQ</sequence>
<reference evidence="2" key="2">
    <citation type="submission" date="2015-01" db="EMBL/GenBank/DDBJ databases">
        <title>Evolutionary Origins and Diversification of the Mycorrhizal Mutualists.</title>
        <authorList>
            <consortium name="DOE Joint Genome Institute"/>
            <consortium name="Mycorrhizal Genomics Consortium"/>
            <person name="Kohler A."/>
            <person name="Kuo A."/>
            <person name="Nagy L.G."/>
            <person name="Floudas D."/>
            <person name="Copeland A."/>
            <person name="Barry K.W."/>
            <person name="Cichocki N."/>
            <person name="Veneault-Fourrey C."/>
            <person name="LaButti K."/>
            <person name="Lindquist E.A."/>
            <person name="Lipzen A."/>
            <person name="Lundell T."/>
            <person name="Morin E."/>
            <person name="Murat C."/>
            <person name="Riley R."/>
            <person name="Ohm R."/>
            <person name="Sun H."/>
            <person name="Tunlid A."/>
            <person name="Henrissat B."/>
            <person name="Grigoriev I.V."/>
            <person name="Hibbett D.S."/>
            <person name="Martin F."/>
        </authorList>
    </citation>
    <scope>NUCLEOTIDE SEQUENCE [LARGE SCALE GENOMIC DNA]</scope>
    <source>
        <strain evidence="2">Marx 270</strain>
    </source>
</reference>
<name>A0A0C3JK25_PISTI</name>
<gene>
    <name evidence="1" type="ORF">M404DRAFT_996345</name>
</gene>
<protein>
    <submittedName>
        <fullName evidence="1">Uncharacterized protein</fullName>
    </submittedName>
</protein>
<reference evidence="1 2" key="1">
    <citation type="submission" date="2014-04" db="EMBL/GenBank/DDBJ databases">
        <authorList>
            <consortium name="DOE Joint Genome Institute"/>
            <person name="Kuo A."/>
            <person name="Kohler A."/>
            <person name="Costa M.D."/>
            <person name="Nagy L.G."/>
            <person name="Floudas D."/>
            <person name="Copeland A."/>
            <person name="Barry K.W."/>
            <person name="Cichocki N."/>
            <person name="Veneault-Fourrey C."/>
            <person name="LaButti K."/>
            <person name="Lindquist E.A."/>
            <person name="Lipzen A."/>
            <person name="Lundell T."/>
            <person name="Morin E."/>
            <person name="Murat C."/>
            <person name="Sun H."/>
            <person name="Tunlid A."/>
            <person name="Henrissat B."/>
            <person name="Grigoriev I.V."/>
            <person name="Hibbett D.S."/>
            <person name="Martin F."/>
            <person name="Nordberg H.P."/>
            <person name="Cantor M.N."/>
            <person name="Hua S.X."/>
        </authorList>
    </citation>
    <scope>NUCLEOTIDE SEQUENCE [LARGE SCALE GENOMIC DNA]</scope>
    <source>
        <strain evidence="1 2">Marx 270</strain>
    </source>
</reference>
<evidence type="ECO:0000313" key="1">
    <source>
        <dbReference type="EMBL" id="KIO09493.1"/>
    </source>
</evidence>
<keyword evidence="2" id="KW-1185">Reference proteome</keyword>
<dbReference type="InParanoid" id="A0A0C3JK25"/>
<dbReference type="AlphaFoldDB" id="A0A0C3JK25"/>
<organism evidence="1 2">
    <name type="scientific">Pisolithus tinctorius Marx 270</name>
    <dbReference type="NCBI Taxonomy" id="870435"/>
    <lineage>
        <taxon>Eukaryota</taxon>
        <taxon>Fungi</taxon>
        <taxon>Dikarya</taxon>
        <taxon>Basidiomycota</taxon>
        <taxon>Agaricomycotina</taxon>
        <taxon>Agaricomycetes</taxon>
        <taxon>Agaricomycetidae</taxon>
        <taxon>Boletales</taxon>
        <taxon>Sclerodermatineae</taxon>
        <taxon>Pisolithaceae</taxon>
        <taxon>Pisolithus</taxon>
    </lineage>
</organism>
<accession>A0A0C3JK25</accession>
<dbReference type="HOGENOM" id="CLU_2688783_0_0_1"/>
<dbReference type="Proteomes" id="UP000054217">
    <property type="component" value="Unassembled WGS sequence"/>
</dbReference>